<dbReference type="InterPro" id="IPR030700">
    <property type="entry name" value="N-end_Aminoacyl_Trfase"/>
</dbReference>
<feature type="compositionally biased region" description="Polar residues" evidence="1">
    <location>
        <begin position="86"/>
        <end position="96"/>
    </location>
</feature>
<feature type="compositionally biased region" description="Basic and acidic residues" evidence="1">
    <location>
        <begin position="59"/>
        <end position="71"/>
    </location>
</feature>
<organism evidence="2 3">
    <name type="scientific">Dunaliella salina</name>
    <name type="common">Green alga</name>
    <name type="synonym">Protococcus salinus</name>
    <dbReference type="NCBI Taxonomy" id="3046"/>
    <lineage>
        <taxon>Eukaryota</taxon>
        <taxon>Viridiplantae</taxon>
        <taxon>Chlorophyta</taxon>
        <taxon>core chlorophytes</taxon>
        <taxon>Chlorophyceae</taxon>
        <taxon>CS clade</taxon>
        <taxon>Chlamydomonadales</taxon>
        <taxon>Dunaliellaceae</taxon>
        <taxon>Dunaliella</taxon>
    </lineage>
</organism>
<evidence type="ECO:0000313" key="3">
    <source>
        <dbReference type="Proteomes" id="UP000815325"/>
    </source>
</evidence>
<feature type="region of interest" description="Disordered" evidence="1">
    <location>
        <begin position="59"/>
        <end position="108"/>
    </location>
</feature>
<dbReference type="PANTHER" id="PTHR21367">
    <property type="entry name" value="ARGININE-TRNA-PROTEIN TRANSFERASE 1"/>
    <property type="match status" value="1"/>
</dbReference>
<comment type="caution">
    <text evidence="2">The sequence shown here is derived from an EMBL/GenBank/DDBJ whole genome shotgun (WGS) entry which is preliminary data.</text>
</comment>
<evidence type="ECO:0000313" key="2">
    <source>
        <dbReference type="EMBL" id="KAF5832945.1"/>
    </source>
</evidence>
<evidence type="ECO:0000256" key="1">
    <source>
        <dbReference type="SAM" id="MobiDB-lite"/>
    </source>
</evidence>
<sequence>MRYKADYHPSDLNCPESKAWVRITPEVLHALDARKYVVLSQLPGARCARNSAPVGVAAEREAPHCDQKQDGEGQGGSSASSGVTSQAHASTPARQQLQEKEGGGDEEALRRQHVLQEVARRKARQQAISAAADEVKTVVFDMVYPWKVLKHAGIVVSKEQAGAVQRLIEAWVSITGGVADKLGYELA</sequence>
<gene>
    <name evidence="2" type="ORF">DUNSADRAFT_10991</name>
</gene>
<dbReference type="PANTHER" id="PTHR21367:SF1">
    <property type="entry name" value="ARGINYL-TRNA--PROTEIN TRANSFERASE 1"/>
    <property type="match status" value="1"/>
</dbReference>
<reference evidence="2" key="1">
    <citation type="submission" date="2017-08" db="EMBL/GenBank/DDBJ databases">
        <authorList>
            <person name="Polle J.E."/>
            <person name="Barry K."/>
            <person name="Cushman J."/>
            <person name="Schmutz J."/>
            <person name="Tran D."/>
            <person name="Hathwaick L.T."/>
            <person name="Yim W.C."/>
            <person name="Jenkins J."/>
            <person name="Mckie-Krisberg Z.M."/>
            <person name="Prochnik S."/>
            <person name="Lindquist E."/>
            <person name="Dockter R.B."/>
            <person name="Adam C."/>
            <person name="Molina H."/>
            <person name="Bunkerborg J."/>
            <person name="Jin E."/>
            <person name="Buchheim M."/>
            <person name="Magnuson J."/>
        </authorList>
    </citation>
    <scope>NUCLEOTIDE SEQUENCE</scope>
    <source>
        <strain evidence="2">CCAP 19/18</strain>
    </source>
</reference>
<dbReference type="Proteomes" id="UP000815325">
    <property type="component" value="Unassembled WGS sequence"/>
</dbReference>
<dbReference type="EMBL" id="MU069839">
    <property type="protein sequence ID" value="KAF5832945.1"/>
    <property type="molecule type" value="Genomic_DNA"/>
</dbReference>
<proteinExistence type="predicted"/>
<feature type="compositionally biased region" description="Basic and acidic residues" evidence="1">
    <location>
        <begin position="97"/>
        <end position="108"/>
    </location>
</feature>
<name>A0ABQ7GEB1_DUNSA</name>
<keyword evidence="3" id="KW-1185">Reference proteome</keyword>
<protein>
    <recommendedName>
        <fullName evidence="4">Encoded protein</fullName>
    </recommendedName>
</protein>
<accession>A0ABQ7GEB1</accession>
<evidence type="ECO:0008006" key="4">
    <source>
        <dbReference type="Google" id="ProtNLM"/>
    </source>
</evidence>